<protein>
    <recommendedName>
        <fullName evidence="14">Ion transport domain-containing protein</fullName>
    </recommendedName>
</protein>
<keyword evidence="5" id="KW-0677">Repeat</keyword>
<evidence type="ECO:0000256" key="6">
    <source>
        <dbReference type="ARBA" id="ARBA00022989"/>
    </source>
</evidence>
<dbReference type="PANTHER" id="PTHR47143">
    <property type="entry name" value="TRANSIENT RECEPTOR POTENTIAL CATION CHANNEL PROTEIN PAINLESS"/>
    <property type="match status" value="1"/>
</dbReference>
<evidence type="ECO:0000256" key="2">
    <source>
        <dbReference type="ARBA" id="ARBA00022448"/>
    </source>
</evidence>
<feature type="repeat" description="ANK" evidence="11">
    <location>
        <begin position="193"/>
        <end position="225"/>
    </location>
</feature>
<dbReference type="InterPro" id="IPR005821">
    <property type="entry name" value="Ion_trans_dom"/>
</dbReference>
<feature type="transmembrane region" description="Helical" evidence="13">
    <location>
        <begin position="559"/>
        <end position="580"/>
    </location>
</feature>
<dbReference type="OMA" id="LPCCCSM"/>
<feature type="transmembrane region" description="Helical" evidence="13">
    <location>
        <begin position="704"/>
        <end position="731"/>
    </location>
</feature>
<evidence type="ECO:0000256" key="8">
    <source>
        <dbReference type="ARBA" id="ARBA00023065"/>
    </source>
</evidence>
<feature type="transmembrane region" description="Helical" evidence="13">
    <location>
        <begin position="751"/>
        <end position="769"/>
    </location>
</feature>
<proteinExistence type="predicted"/>
<dbReference type="PANTHER" id="PTHR47143:SF4">
    <property type="entry name" value="TRANSIENT RECEPTOR POTENTIAL CATION CHANNEL PROTEIN PAINLESS"/>
    <property type="match status" value="1"/>
</dbReference>
<evidence type="ECO:0000256" key="3">
    <source>
        <dbReference type="ARBA" id="ARBA00022606"/>
    </source>
</evidence>
<dbReference type="STRING" id="6832.A0A553PGG1"/>
<keyword evidence="4 13" id="KW-0812">Transmembrane</keyword>
<keyword evidence="10" id="KW-0407">Ion channel</keyword>
<dbReference type="Proteomes" id="UP000318571">
    <property type="component" value="Chromosome 5"/>
</dbReference>
<feature type="transmembrane region" description="Helical" evidence="13">
    <location>
        <begin position="781"/>
        <end position="799"/>
    </location>
</feature>
<keyword evidence="2" id="KW-0813">Transport</keyword>
<feature type="transmembrane region" description="Helical" evidence="13">
    <location>
        <begin position="641"/>
        <end position="662"/>
    </location>
</feature>
<reference evidence="15 16" key="1">
    <citation type="journal article" date="2018" name="Nat. Ecol. Evol.">
        <title>Genomic signatures of mitonuclear coevolution across populations of Tigriopus californicus.</title>
        <authorList>
            <person name="Barreto F.S."/>
            <person name="Watson E.T."/>
            <person name="Lima T.G."/>
            <person name="Willett C.S."/>
            <person name="Edmands S."/>
            <person name="Li W."/>
            <person name="Burton R.S."/>
        </authorList>
    </citation>
    <scope>NUCLEOTIDE SEQUENCE [LARGE SCALE GENOMIC DNA]</scope>
    <source>
        <strain evidence="15 16">San Diego</strain>
    </source>
</reference>
<keyword evidence="16" id="KW-1185">Reference proteome</keyword>
<comment type="subcellular location">
    <subcellularLocation>
        <location evidence="1">Membrane</location>
        <topology evidence="1">Multi-pass membrane protein</topology>
    </subcellularLocation>
</comment>
<evidence type="ECO:0000313" key="16">
    <source>
        <dbReference type="Proteomes" id="UP000318571"/>
    </source>
</evidence>
<evidence type="ECO:0000256" key="7">
    <source>
        <dbReference type="ARBA" id="ARBA00023043"/>
    </source>
</evidence>
<dbReference type="Pfam" id="PF12796">
    <property type="entry name" value="Ank_2"/>
    <property type="match status" value="2"/>
</dbReference>
<dbReference type="PRINTS" id="PR01415">
    <property type="entry name" value="ANKYRIN"/>
</dbReference>
<dbReference type="GO" id="GO:0005216">
    <property type="term" value="F:monoatomic ion channel activity"/>
    <property type="evidence" value="ECO:0007669"/>
    <property type="project" value="InterPro"/>
</dbReference>
<dbReference type="PROSITE" id="PS50297">
    <property type="entry name" value="ANK_REP_REGION"/>
    <property type="match status" value="3"/>
</dbReference>
<evidence type="ECO:0000256" key="11">
    <source>
        <dbReference type="PROSITE-ProRule" id="PRU00023"/>
    </source>
</evidence>
<organism evidence="15 16">
    <name type="scientific">Tigriopus californicus</name>
    <name type="common">Marine copepod</name>
    <dbReference type="NCBI Taxonomy" id="6832"/>
    <lineage>
        <taxon>Eukaryota</taxon>
        <taxon>Metazoa</taxon>
        <taxon>Ecdysozoa</taxon>
        <taxon>Arthropoda</taxon>
        <taxon>Crustacea</taxon>
        <taxon>Multicrustacea</taxon>
        <taxon>Hexanauplia</taxon>
        <taxon>Copepoda</taxon>
        <taxon>Harpacticoida</taxon>
        <taxon>Harpacticidae</taxon>
        <taxon>Tigriopus</taxon>
    </lineage>
</organism>
<dbReference type="GO" id="GO:0034703">
    <property type="term" value="C:cation channel complex"/>
    <property type="evidence" value="ECO:0007669"/>
    <property type="project" value="UniProtKB-ARBA"/>
</dbReference>
<evidence type="ECO:0000256" key="9">
    <source>
        <dbReference type="ARBA" id="ARBA00023136"/>
    </source>
</evidence>
<comment type="caution">
    <text evidence="15">The sequence shown here is derived from an EMBL/GenBank/DDBJ whole genome shotgun (WGS) entry which is preliminary data.</text>
</comment>
<dbReference type="InterPro" id="IPR052076">
    <property type="entry name" value="TRP_cation_channel"/>
</dbReference>
<dbReference type="Pfam" id="PF00023">
    <property type="entry name" value="Ank"/>
    <property type="match status" value="1"/>
</dbReference>
<evidence type="ECO:0000256" key="13">
    <source>
        <dbReference type="SAM" id="Phobius"/>
    </source>
</evidence>
<gene>
    <name evidence="15" type="ORF">TCAL_07603</name>
</gene>
<keyword evidence="12" id="KW-0175">Coiled coil</keyword>
<dbReference type="EMBL" id="VCGU01000004">
    <property type="protein sequence ID" value="TRY76760.1"/>
    <property type="molecule type" value="Genomic_DNA"/>
</dbReference>
<evidence type="ECO:0000256" key="4">
    <source>
        <dbReference type="ARBA" id="ARBA00022692"/>
    </source>
</evidence>
<dbReference type="PROSITE" id="PS50088">
    <property type="entry name" value="ANK_REPEAT"/>
    <property type="match status" value="3"/>
</dbReference>
<dbReference type="Pfam" id="PF00520">
    <property type="entry name" value="Ion_trans"/>
    <property type="match status" value="1"/>
</dbReference>
<evidence type="ECO:0000256" key="5">
    <source>
        <dbReference type="ARBA" id="ARBA00022737"/>
    </source>
</evidence>
<dbReference type="InterPro" id="IPR002110">
    <property type="entry name" value="Ankyrin_rpt"/>
</dbReference>
<keyword evidence="8" id="KW-0406">Ion transport</keyword>
<feature type="transmembrane region" description="Helical" evidence="13">
    <location>
        <begin position="674"/>
        <end position="692"/>
    </location>
</feature>
<evidence type="ECO:0000313" key="15">
    <source>
        <dbReference type="EMBL" id="TRY76760.1"/>
    </source>
</evidence>
<dbReference type="SUPFAM" id="SSF48403">
    <property type="entry name" value="Ankyrin repeat"/>
    <property type="match status" value="2"/>
</dbReference>
<evidence type="ECO:0000259" key="14">
    <source>
        <dbReference type="Pfam" id="PF00520"/>
    </source>
</evidence>
<dbReference type="AlphaFoldDB" id="A0A553PGG1"/>
<evidence type="ECO:0000256" key="10">
    <source>
        <dbReference type="ARBA" id="ARBA00023303"/>
    </source>
</evidence>
<keyword evidence="6 13" id="KW-1133">Transmembrane helix</keyword>
<name>A0A553PGG1_TIGCA</name>
<keyword evidence="9 13" id="KW-0472">Membrane</keyword>
<keyword evidence="3" id="KW-0716">Sensory transduction</keyword>
<accession>A0A553PGG1</accession>
<feature type="repeat" description="ANK" evidence="11">
    <location>
        <begin position="287"/>
        <end position="319"/>
    </location>
</feature>
<keyword evidence="7 11" id="KW-0040">ANK repeat</keyword>
<dbReference type="SMART" id="SM00248">
    <property type="entry name" value="ANK"/>
    <property type="match status" value="7"/>
</dbReference>
<sequence length="982" mass="111937">MELKENAKLIKETEILDLDAENGQRNLCYSTGLRNPQATALSALKTRHIRLFSDAVNDDRFDVNHSYRSDDGMLSRPLLAIALEQWTNPREDNLYVDILLSIGARLDDLDEFTEDAPFHTIINKCDPDLVTLALKYVGRGSINVANGEGMTPLHCATAMLLDREEQHHQKIGDIVQILLKTEGIEVNAEDLRGGQTPLFYAASAGNRRVVETLMEHGADSSLELDGKSIQSLIERKIKGFNVSAYKQKAKERPIKARLFLAAETNDVNLLVQLISNDPSIDWDQEDGSMTLLQLATSHGNKEMVKFLLEKGSNPNKATISETRTPILIAAHHGYYDCLKVFKECPRADFSKVQLGTEKTVLHEVFLRDSPKHFYGHQPENASYDKCWQVLFPTHETNTKFATQINRIINYQEKLDGNTALHYATQQEDQDIIKMLLKQGANMGVKNHRGKTPVQCILPDTLADFLSDECIERKGIITDEDFQITFKYDFLAPPILSEKMAKTYENSGKLNEDGYHGERPLPETEALWYLSTVSNDHRALLKHPVIASFLWLKWQRIRTIFYVNLFLYFLFVLLLTSFIFLRFGGFAVQPAFNVSDAQRHPSYDFNNSNKTAIVILTVAISVLLAILALREIFQMLVSVKRYFFSPENIMEIMILVISCIILYDEDAYTMDTKRHLAAVCILMTWTEMLVLIGRHPRLSTNITMFTTVITTFFAFLLWYSIIIIAFGISFYIMMHQDFKEGELNTEYPFFDTIWLALFKTSAMFVGELEFADIPFTGNVLSYLIFLAFIFLIVVVLMNLLNGLAVSDTGLIREEAEVVGWTSRVESITYVESMLLGDPFYFLSNWPPIKILQKIPNCTVCRLLYRFPRVRDLLQKISGGTKILLFYSCLPNKRAIFTPNKKTQRLLLSYKNSLKIDHETANGISLKTEGQKLAISDDVLDSAKSLLLAKMRAEKEAEEKKAIHDKLDRLEKIESMLEQLLAKK</sequence>
<feature type="coiled-coil region" evidence="12">
    <location>
        <begin position="948"/>
        <end position="981"/>
    </location>
</feature>
<feature type="repeat" description="ANK" evidence="11">
    <location>
        <begin position="415"/>
        <end position="447"/>
    </location>
</feature>
<dbReference type="InterPro" id="IPR036770">
    <property type="entry name" value="Ankyrin_rpt-contain_sf"/>
</dbReference>
<dbReference type="OrthoDB" id="2157354at2759"/>
<evidence type="ECO:0000256" key="12">
    <source>
        <dbReference type="SAM" id="Coils"/>
    </source>
</evidence>
<evidence type="ECO:0000256" key="1">
    <source>
        <dbReference type="ARBA" id="ARBA00004141"/>
    </source>
</evidence>
<feature type="transmembrane region" description="Helical" evidence="13">
    <location>
        <begin position="610"/>
        <end position="629"/>
    </location>
</feature>
<dbReference type="Gene3D" id="1.25.40.20">
    <property type="entry name" value="Ankyrin repeat-containing domain"/>
    <property type="match status" value="3"/>
</dbReference>
<feature type="domain" description="Ion transport" evidence="14">
    <location>
        <begin position="564"/>
        <end position="814"/>
    </location>
</feature>